<accession>A0A951Q6D1</accession>
<protein>
    <submittedName>
        <fullName evidence="3">Alpha/beta hydrolase</fullName>
    </submittedName>
</protein>
<dbReference type="InterPro" id="IPR000073">
    <property type="entry name" value="AB_hydrolase_1"/>
</dbReference>
<dbReference type="PANTHER" id="PTHR43798">
    <property type="entry name" value="MONOACYLGLYCEROL LIPASE"/>
    <property type="match status" value="1"/>
</dbReference>
<evidence type="ECO:0000259" key="2">
    <source>
        <dbReference type="Pfam" id="PF00561"/>
    </source>
</evidence>
<dbReference type="GO" id="GO:0016020">
    <property type="term" value="C:membrane"/>
    <property type="evidence" value="ECO:0007669"/>
    <property type="project" value="TreeGrafter"/>
</dbReference>
<reference evidence="3" key="1">
    <citation type="submission" date="2021-05" db="EMBL/GenBank/DDBJ databases">
        <authorList>
            <person name="Pietrasiak N."/>
            <person name="Ward R."/>
            <person name="Stajich J.E."/>
            <person name="Kurbessoian T."/>
        </authorList>
    </citation>
    <scope>NUCLEOTIDE SEQUENCE</scope>
    <source>
        <strain evidence="3">UHER 2000/2452</strain>
    </source>
</reference>
<dbReference type="SUPFAM" id="SSF53474">
    <property type="entry name" value="alpha/beta-Hydrolases"/>
    <property type="match status" value="1"/>
</dbReference>
<dbReference type="InterPro" id="IPR050266">
    <property type="entry name" value="AB_hydrolase_sf"/>
</dbReference>
<dbReference type="InterPro" id="IPR029058">
    <property type="entry name" value="AB_hydrolase_fold"/>
</dbReference>
<evidence type="ECO:0000256" key="1">
    <source>
        <dbReference type="ARBA" id="ARBA00022801"/>
    </source>
</evidence>
<dbReference type="Pfam" id="PF00561">
    <property type="entry name" value="Abhydrolase_1"/>
    <property type="match status" value="1"/>
</dbReference>
<evidence type="ECO:0000313" key="3">
    <source>
        <dbReference type="EMBL" id="MBW4657447.1"/>
    </source>
</evidence>
<sequence length="322" mass="35281">MVNTINILGFPHAYELSSPPSSSPVLVFLHGWLLSRAYWQPVIQRLSADYSCLSYDMRGFGESQISRVKEAAPEAIAPQPSLARRSRVSATEVAATEVAAETPVAVISTPSSYTLAAYAQDLAVLLKELKIAKAWLVGHSLGGSIALWTADQLPETIAGVICVNVGGGIYIKEEFEKFRVAGQQIINLRRQWLAYIPLLDVILSRMNVAQPVARRWGRQRLLDLLNAQSEAAIGTLLDSTTETEVHYLPQIVSRLHQPTYFIAGANDKIMEPQYVSHLASFHPSFACCGNNVVEIPNCGHLAMVEQSEAVVNEIRTILAKSS</sequence>
<dbReference type="Gene3D" id="3.40.50.1820">
    <property type="entry name" value="alpha/beta hydrolase"/>
    <property type="match status" value="1"/>
</dbReference>
<feature type="domain" description="AB hydrolase-1" evidence="2">
    <location>
        <begin position="24"/>
        <end position="305"/>
    </location>
</feature>
<proteinExistence type="predicted"/>
<dbReference type="AlphaFoldDB" id="A0A951Q6D1"/>
<name>A0A951Q6D1_9CYAN</name>
<reference evidence="3" key="2">
    <citation type="journal article" date="2022" name="Microbiol. Resour. Announc.">
        <title>Metagenome Sequencing to Explore Phylogenomics of Terrestrial Cyanobacteria.</title>
        <authorList>
            <person name="Ward R.D."/>
            <person name="Stajich J.E."/>
            <person name="Johansen J.R."/>
            <person name="Huntemann M."/>
            <person name="Clum A."/>
            <person name="Foster B."/>
            <person name="Foster B."/>
            <person name="Roux S."/>
            <person name="Palaniappan K."/>
            <person name="Varghese N."/>
            <person name="Mukherjee S."/>
            <person name="Reddy T.B.K."/>
            <person name="Daum C."/>
            <person name="Copeland A."/>
            <person name="Chen I.A."/>
            <person name="Ivanova N.N."/>
            <person name="Kyrpides N.C."/>
            <person name="Shapiro N."/>
            <person name="Eloe-Fadrosh E.A."/>
            <person name="Pietrasiak N."/>
        </authorList>
    </citation>
    <scope>NUCLEOTIDE SEQUENCE</scope>
    <source>
        <strain evidence="3">UHER 2000/2452</strain>
    </source>
</reference>
<comment type="caution">
    <text evidence="3">The sequence shown here is derived from an EMBL/GenBank/DDBJ whole genome shotgun (WGS) entry which is preliminary data.</text>
</comment>
<evidence type="ECO:0000313" key="4">
    <source>
        <dbReference type="Proteomes" id="UP000757435"/>
    </source>
</evidence>
<dbReference type="EMBL" id="JAHHHD010000002">
    <property type="protein sequence ID" value="MBW4657447.1"/>
    <property type="molecule type" value="Genomic_DNA"/>
</dbReference>
<keyword evidence="1 3" id="KW-0378">Hydrolase</keyword>
<gene>
    <name evidence="3" type="ORF">KME15_02140</name>
</gene>
<organism evidence="3 4">
    <name type="scientific">Drouetiella hepatica Uher 2000/2452</name>
    <dbReference type="NCBI Taxonomy" id="904376"/>
    <lineage>
        <taxon>Bacteria</taxon>
        <taxon>Bacillati</taxon>
        <taxon>Cyanobacteriota</taxon>
        <taxon>Cyanophyceae</taxon>
        <taxon>Oculatellales</taxon>
        <taxon>Oculatellaceae</taxon>
        <taxon>Drouetiella</taxon>
    </lineage>
</organism>
<dbReference type="GO" id="GO:0016787">
    <property type="term" value="F:hydrolase activity"/>
    <property type="evidence" value="ECO:0007669"/>
    <property type="project" value="UniProtKB-KW"/>
</dbReference>
<dbReference type="PANTHER" id="PTHR43798:SF31">
    <property type="entry name" value="AB HYDROLASE SUPERFAMILY PROTEIN YCLE"/>
    <property type="match status" value="1"/>
</dbReference>
<dbReference type="Proteomes" id="UP000757435">
    <property type="component" value="Unassembled WGS sequence"/>
</dbReference>